<dbReference type="AlphaFoldDB" id="A0AAD9EH75"/>
<organism evidence="2 3">
    <name type="scientific">Colletotrichum chrysophilum</name>
    <dbReference type="NCBI Taxonomy" id="1836956"/>
    <lineage>
        <taxon>Eukaryota</taxon>
        <taxon>Fungi</taxon>
        <taxon>Dikarya</taxon>
        <taxon>Ascomycota</taxon>
        <taxon>Pezizomycotina</taxon>
        <taxon>Sordariomycetes</taxon>
        <taxon>Hypocreomycetidae</taxon>
        <taxon>Glomerellales</taxon>
        <taxon>Glomerellaceae</taxon>
        <taxon>Colletotrichum</taxon>
        <taxon>Colletotrichum gloeosporioides species complex</taxon>
    </lineage>
</organism>
<evidence type="ECO:0000313" key="3">
    <source>
        <dbReference type="Proteomes" id="UP001243330"/>
    </source>
</evidence>
<reference evidence="2" key="1">
    <citation type="submission" date="2023-01" db="EMBL/GenBank/DDBJ databases">
        <title>Colletotrichum chrysophilum M932 genome sequence.</title>
        <authorList>
            <person name="Baroncelli R."/>
        </authorList>
    </citation>
    <scope>NUCLEOTIDE SEQUENCE</scope>
    <source>
        <strain evidence="2">M932</strain>
    </source>
</reference>
<gene>
    <name evidence="2" type="ORF">CCHR01_09006</name>
</gene>
<dbReference type="EMBL" id="JAQOWY010000173">
    <property type="protein sequence ID" value="KAK1848388.1"/>
    <property type="molecule type" value="Genomic_DNA"/>
</dbReference>
<evidence type="ECO:0000313" key="2">
    <source>
        <dbReference type="EMBL" id="KAK1848388.1"/>
    </source>
</evidence>
<proteinExistence type="predicted"/>
<accession>A0AAD9EH75</accession>
<protein>
    <submittedName>
        <fullName evidence="2">Uncharacterized protein</fullName>
    </submittedName>
</protein>
<evidence type="ECO:0000256" key="1">
    <source>
        <dbReference type="SAM" id="MobiDB-lite"/>
    </source>
</evidence>
<comment type="caution">
    <text evidence="2">The sequence shown here is derived from an EMBL/GenBank/DDBJ whole genome shotgun (WGS) entry which is preliminary data.</text>
</comment>
<keyword evidence="3" id="KW-1185">Reference proteome</keyword>
<dbReference type="Proteomes" id="UP001243330">
    <property type="component" value="Unassembled WGS sequence"/>
</dbReference>
<feature type="region of interest" description="Disordered" evidence="1">
    <location>
        <begin position="26"/>
        <end position="48"/>
    </location>
</feature>
<sequence length="48" mass="5340">MNKNTYFDVFVNGSEPGMLDVYLNDTGNVQDRLLNPQPPPPPPPQPSQ</sequence>
<feature type="compositionally biased region" description="Pro residues" evidence="1">
    <location>
        <begin position="36"/>
        <end position="48"/>
    </location>
</feature>
<name>A0AAD9EH75_9PEZI</name>